<gene>
    <name evidence="5" type="ORF">P280DRAFT_398477</name>
</gene>
<dbReference type="EC" id="3.1.1.-" evidence="3"/>
<dbReference type="InterPro" id="IPR029058">
    <property type="entry name" value="AB_hydrolase_fold"/>
</dbReference>
<dbReference type="Gene3D" id="3.40.50.1820">
    <property type="entry name" value="alpha/beta hydrolase"/>
    <property type="match status" value="1"/>
</dbReference>
<comment type="similarity">
    <text evidence="1 3">Belongs to the type-B carboxylesterase/lipase family.</text>
</comment>
<evidence type="ECO:0000256" key="3">
    <source>
        <dbReference type="RuleBase" id="RU361235"/>
    </source>
</evidence>
<dbReference type="InterPro" id="IPR019819">
    <property type="entry name" value="Carboxylesterase_B_CS"/>
</dbReference>
<feature type="signal peptide" evidence="3">
    <location>
        <begin position="1"/>
        <end position="19"/>
    </location>
</feature>
<dbReference type="PROSITE" id="PS00941">
    <property type="entry name" value="CARBOXYLESTERASE_B_2"/>
    <property type="match status" value="1"/>
</dbReference>
<dbReference type="InterPro" id="IPR050309">
    <property type="entry name" value="Type-B_Carboxylest/Lipase"/>
</dbReference>
<accession>A0A6A6S1A2</accession>
<evidence type="ECO:0000259" key="4">
    <source>
        <dbReference type="Pfam" id="PF00135"/>
    </source>
</evidence>
<proteinExistence type="inferred from homology"/>
<dbReference type="PROSITE" id="PS00122">
    <property type="entry name" value="CARBOXYLESTERASE_B_1"/>
    <property type="match status" value="1"/>
</dbReference>
<dbReference type="AlphaFoldDB" id="A0A6A6S1A2"/>
<feature type="domain" description="Carboxylesterase type B" evidence="4">
    <location>
        <begin position="41"/>
        <end position="554"/>
    </location>
</feature>
<organism evidence="5 6">
    <name type="scientific">Massarina eburnea CBS 473.64</name>
    <dbReference type="NCBI Taxonomy" id="1395130"/>
    <lineage>
        <taxon>Eukaryota</taxon>
        <taxon>Fungi</taxon>
        <taxon>Dikarya</taxon>
        <taxon>Ascomycota</taxon>
        <taxon>Pezizomycotina</taxon>
        <taxon>Dothideomycetes</taxon>
        <taxon>Pleosporomycetidae</taxon>
        <taxon>Pleosporales</taxon>
        <taxon>Massarineae</taxon>
        <taxon>Massarinaceae</taxon>
        <taxon>Massarina</taxon>
    </lineage>
</organism>
<feature type="chain" id="PRO_5025718074" description="Carboxylic ester hydrolase" evidence="3">
    <location>
        <begin position="20"/>
        <end position="564"/>
    </location>
</feature>
<evidence type="ECO:0000313" key="5">
    <source>
        <dbReference type="EMBL" id="KAF2641629.1"/>
    </source>
</evidence>
<evidence type="ECO:0000313" key="6">
    <source>
        <dbReference type="Proteomes" id="UP000799753"/>
    </source>
</evidence>
<dbReference type="GO" id="GO:0016787">
    <property type="term" value="F:hydrolase activity"/>
    <property type="evidence" value="ECO:0007669"/>
    <property type="project" value="UniProtKB-KW"/>
</dbReference>
<dbReference type="InterPro" id="IPR002018">
    <property type="entry name" value="CarbesteraseB"/>
</dbReference>
<keyword evidence="3" id="KW-0732">Signal</keyword>
<dbReference type="Proteomes" id="UP000799753">
    <property type="component" value="Unassembled WGS sequence"/>
</dbReference>
<keyword evidence="2 3" id="KW-0378">Hydrolase</keyword>
<dbReference type="PANTHER" id="PTHR11559">
    <property type="entry name" value="CARBOXYLESTERASE"/>
    <property type="match status" value="1"/>
</dbReference>
<dbReference type="InterPro" id="IPR019826">
    <property type="entry name" value="Carboxylesterase_B_AS"/>
</dbReference>
<evidence type="ECO:0000256" key="2">
    <source>
        <dbReference type="ARBA" id="ARBA00022801"/>
    </source>
</evidence>
<dbReference type="FunFam" id="3.40.50.1820:FF:000499">
    <property type="entry name" value="Carboxylic ester hydrolase"/>
    <property type="match status" value="1"/>
</dbReference>
<reference evidence="5" key="1">
    <citation type="journal article" date="2020" name="Stud. Mycol.">
        <title>101 Dothideomycetes genomes: a test case for predicting lifestyles and emergence of pathogens.</title>
        <authorList>
            <person name="Haridas S."/>
            <person name="Albert R."/>
            <person name="Binder M."/>
            <person name="Bloem J."/>
            <person name="Labutti K."/>
            <person name="Salamov A."/>
            <person name="Andreopoulos B."/>
            <person name="Baker S."/>
            <person name="Barry K."/>
            <person name="Bills G."/>
            <person name="Bluhm B."/>
            <person name="Cannon C."/>
            <person name="Castanera R."/>
            <person name="Culley D."/>
            <person name="Daum C."/>
            <person name="Ezra D."/>
            <person name="Gonzalez J."/>
            <person name="Henrissat B."/>
            <person name="Kuo A."/>
            <person name="Liang C."/>
            <person name="Lipzen A."/>
            <person name="Lutzoni F."/>
            <person name="Magnuson J."/>
            <person name="Mondo S."/>
            <person name="Nolan M."/>
            <person name="Ohm R."/>
            <person name="Pangilinan J."/>
            <person name="Park H.-J."/>
            <person name="Ramirez L."/>
            <person name="Alfaro M."/>
            <person name="Sun H."/>
            <person name="Tritt A."/>
            <person name="Yoshinaga Y."/>
            <person name="Zwiers L.-H."/>
            <person name="Turgeon B."/>
            <person name="Goodwin S."/>
            <person name="Spatafora J."/>
            <person name="Crous P."/>
            <person name="Grigoriev I."/>
        </authorList>
    </citation>
    <scope>NUCLEOTIDE SEQUENCE</scope>
    <source>
        <strain evidence="5">CBS 473.64</strain>
    </source>
</reference>
<dbReference type="OrthoDB" id="408631at2759"/>
<protein>
    <recommendedName>
        <fullName evidence="3">Carboxylic ester hydrolase</fullName>
        <ecNumber evidence="3">3.1.1.-</ecNumber>
    </recommendedName>
</protein>
<keyword evidence="6" id="KW-1185">Reference proteome</keyword>
<sequence length="564" mass="60175">MLKSLGTAIVVGMVGVVAAQNASLPTVDLGYEIYRASAFNETGRFYNFSNIRYAAPPVGELRFAPPASPEENRTAVQSGGAGRICPQAEPAWLSSAVDVLIDLALGVQPNATTAYVPPGANSSSQVLAPGPLETEDCLFLDVYVPEQIFNSNGTGSYNSTNGSAVMVWIYGGGYAAGDKYTNPAGLLAASGNSSFGDVIHVAMNYRLGALGWTAGPGYQAEGGVSNLGLHDQRFALEWVQNNIHLFGGDKDRVTIFGESAGGGSIMHQITAYGGEKGPVPFQQAVPQSPGWQPMSSQLAQQNTYDKFLNLTNSSSLADLRALTSEQVIRANAQQVLYDSSYGGYTYGPAIDGNFVPLQPGQLLAQGRFDKNVKVMVGHNADEGALFTPAYSKSTETLRNHTAASFINIPEQSLDYITDVLYPAVFDGSYGYTTEFGRADLITSESVFTCNTNYLSTAFGNKTYSYLFSVPPAFHSLDVAYTYYTGGALAANALTGVVNRTVAIALQDFITSFAINGVPEAKGIRKFDMYGANAQVLELNATSIEEVTDSNSGPRCKWWQLALYS</sequence>
<name>A0A6A6S1A2_9PLEO</name>
<dbReference type="Pfam" id="PF00135">
    <property type="entry name" value="COesterase"/>
    <property type="match status" value="1"/>
</dbReference>
<evidence type="ECO:0000256" key="1">
    <source>
        <dbReference type="ARBA" id="ARBA00005964"/>
    </source>
</evidence>
<dbReference type="SUPFAM" id="SSF53474">
    <property type="entry name" value="alpha/beta-Hydrolases"/>
    <property type="match status" value="1"/>
</dbReference>
<dbReference type="EMBL" id="MU006783">
    <property type="protein sequence ID" value="KAF2641629.1"/>
    <property type="molecule type" value="Genomic_DNA"/>
</dbReference>